<proteinExistence type="predicted"/>
<evidence type="ECO:0000313" key="3">
    <source>
        <dbReference type="WBParaSite" id="MBELARI_LOCUS7915"/>
    </source>
</evidence>
<organism evidence="2 3">
    <name type="scientific">Mesorhabditis belari</name>
    <dbReference type="NCBI Taxonomy" id="2138241"/>
    <lineage>
        <taxon>Eukaryota</taxon>
        <taxon>Metazoa</taxon>
        <taxon>Ecdysozoa</taxon>
        <taxon>Nematoda</taxon>
        <taxon>Chromadorea</taxon>
        <taxon>Rhabditida</taxon>
        <taxon>Rhabditina</taxon>
        <taxon>Rhabditomorpha</taxon>
        <taxon>Rhabditoidea</taxon>
        <taxon>Rhabditidae</taxon>
        <taxon>Mesorhabditinae</taxon>
        <taxon>Mesorhabditis</taxon>
    </lineage>
</organism>
<feature type="chain" id="PRO_5042175965" evidence="1">
    <location>
        <begin position="22"/>
        <end position="83"/>
    </location>
</feature>
<dbReference type="WBParaSite" id="MBELARI_LOCUS7915">
    <property type="protein sequence ID" value="MBELARI_LOCUS7915"/>
    <property type="gene ID" value="MBELARI_LOCUS7915"/>
</dbReference>
<keyword evidence="1" id="KW-0732">Signal</keyword>
<protein>
    <submittedName>
        <fullName evidence="3">Uncharacterized protein</fullName>
    </submittedName>
</protein>
<name>A0AAF3FMN8_9BILA</name>
<dbReference type="AlphaFoldDB" id="A0AAF3FMN8"/>
<evidence type="ECO:0000256" key="1">
    <source>
        <dbReference type="SAM" id="SignalP"/>
    </source>
</evidence>
<sequence length="83" mass="9563">MVGHRVLAALLCFLLFEHSFCRPITKFDDLLTRLKSRLWMGQYMETVQLAESIDQAAEQIGEEAQRYVDERFKNVVISVKDGG</sequence>
<accession>A0AAF3FMN8</accession>
<reference evidence="3" key="1">
    <citation type="submission" date="2024-02" db="UniProtKB">
        <authorList>
            <consortium name="WormBaseParasite"/>
        </authorList>
    </citation>
    <scope>IDENTIFICATION</scope>
</reference>
<evidence type="ECO:0000313" key="2">
    <source>
        <dbReference type="Proteomes" id="UP000887575"/>
    </source>
</evidence>
<keyword evidence="2" id="KW-1185">Reference proteome</keyword>
<dbReference type="Proteomes" id="UP000887575">
    <property type="component" value="Unassembled WGS sequence"/>
</dbReference>
<feature type="signal peptide" evidence="1">
    <location>
        <begin position="1"/>
        <end position="21"/>
    </location>
</feature>